<dbReference type="InterPro" id="IPR003602">
    <property type="entry name" value="Topo_IA_DNA-bd_dom"/>
</dbReference>
<dbReference type="GO" id="GO:0008270">
    <property type="term" value="F:zinc ion binding"/>
    <property type="evidence" value="ECO:0007669"/>
    <property type="project" value="UniProtKB-KW"/>
</dbReference>
<dbReference type="FunFam" id="1.10.460.10:FF:000003">
    <property type="entry name" value="DNA topoisomerase"/>
    <property type="match status" value="1"/>
</dbReference>
<dbReference type="Pfam" id="PF01131">
    <property type="entry name" value="Topoisom_bac"/>
    <property type="match status" value="1"/>
</dbReference>
<feature type="region of interest" description="Disordered" evidence="12">
    <location>
        <begin position="608"/>
        <end position="731"/>
    </location>
</feature>
<dbReference type="CDD" id="cd00186">
    <property type="entry name" value="TOP1Ac"/>
    <property type="match status" value="1"/>
</dbReference>
<keyword evidence="5 10" id="KW-0863">Zinc-finger</keyword>
<name>A0A8R1DWQ0_CAEJA</name>
<dbReference type="Gene3D" id="1.10.290.10">
    <property type="entry name" value="Topoisomerase I, domain 4"/>
    <property type="match status" value="1"/>
</dbReference>
<dbReference type="GO" id="GO:0003677">
    <property type="term" value="F:DNA binding"/>
    <property type="evidence" value="ECO:0007669"/>
    <property type="project" value="UniProtKB-KW"/>
</dbReference>
<comment type="similarity">
    <text evidence="2 11">Belongs to the type IA topoisomerase family.</text>
</comment>
<evidence type="ECO:0000313" key="16">
    <source>
        <dbReference type="EnsemblMetazoa" id="CJA14120.1"/>
    </source>
</evidence>
<dbReference type="InterPro" id="IPR013824">
    <property type="entry name" value="Topo_IA_cen_sub1"/>
</dbReference>
<evidence type="ECO:0000256" key="10">
    <source>
        <dbReference type="PROSITE-ProRule" id="PRU01343"/>
    </source>
</evidence>
<evidence type="ECO:0000256" key="7">
    <source>
        <dbReference type="ARBA" id="ARBA00023029"/>
    </source>
</evidence>
<keyword evidence="4" id="KW-0479">Metal-binding</keyword>
<dbReference type="CDD" id="cd03362">
    <property type="entry name" value="TOPRIM_TopoIA_TopoIII"/>
    <property type="match status" value="1"/>
</dbReference>
<dbReference type="Proteomes" id="UP000005237">
    <property type="component" value="Unassembled WGS sequence"/>
</dbReference>
<evidence type="ECO:0000313" key="17">
    <source>
        <dbReference type="Proteomes" id="UP000005237"/>
    </source>
</evidence>
<dbReference type="EnsemblMetazoa" id="CJA14120.1">
    <property type="protein sequence ID" value="CJA14120.1"/>
    <property type="gene ID" value="WBGene00133324"/>
</dbReference>
<dbReference type="SMART" id="SM00437">
    <property type="entry name" value="TOP1Ac"/>
    <property type="match status" value="1"/>
</dbReference>
<evidence type="ECO:0000259" key="14">
    <source>
        <dbReference type="PROSITE" id="PS51999"/>
    </source>
</evidence>
<dbReference type="EC" id="5.6.2.1" evidence="3 11"/>
<dbReference type="PROSITE" id="PS51999">
    <property type="entry name" value="ZF_GRF"/>
    <property type="match status" value="1"/>
</dbReference>
<dbReference type="Gene3D" id="1.10.460.10">
    <property type="entry name" value="Topoisomerase I, domain 2"/>
    <property type="match status" value="1"/>
</dbReference>
<dbReference type="FunFam" id="1.10.290.10:FF:000001">
    <property type="entry name" value="DNA topoisomerase"/>
    <property type="match status" value="1"/>
</dbReference>
<dbReference type="GO" id="GO:0005634">
    <property type="term" value="C:nucleus"/>
    <property type="evidence" value="ECO:0007669"/>
    <property type="project" value="EnsemblMetazoa"/>
</dbReference>
<dbReference type="GO" id="GO:0006281">
    <property type="term" value="P:DNA repair"/>
    <property type="evidence" value="ECO:0007669"/>
    <property type="project" value="TreeGrafter"/>
</dbReference>
<dbReference type="FunFam" id="3.40.50.140:FF:000003">
    <property type="entry name" value="DNA topoisomerase"/>
    <property type="match status" value="1"/>
</dbReference>
<dbReference type="PROSITE" id="PS50880">
    <property type="entry name" value="TOPRIM"/>
    <property type="match status" value="1"/>
</dbReference>
<evidence type="ECO:0000256" key="9">
    <source>
        <dbReference type="ARBA" id="ARBA00023235"/>
    </source>
</evidence>
<keyword evidence="9 11" id="KW-0413">Isomerase</keyword>
<dbReference type="GO" id="GO:0003917">
    <property type="term" value="F:DNA topoisomerase type I (single strand cut, ATP-independent) activity"/>
    <property type="evidence" value="ECO:0007669"/>
    <property type="project" value="UniProtKB-EC"/>
</dbReference>
<dbReference type="GO" id="GO:0031422">
    <property type="term" value="C:RecQ family helicase-topoisomerase III complex"/>
    <property type="evidence" value="ECO:0007669"/>
    <property type="project" value="TreeGrafter"/>
</dbReference>
<dbReference type="InterPro" id="IPR023405">
    <property type="entry name" value="Topo_IA_core_domain"/>
</dbReference>
<dbReference type="PROSITE" id="PS00396">
    <property type="entry name" value="TOPO_IA_1"/>
    <property type="match status" value="1"/>
</dbReference>
<reference evidence="16" key="2">
    <citation type="submission" date="2022-06" db="UniProtKB">
        <authorList>
            <consortium name="EnsemblMetazoa"/>
        </authorList>
    </citation>
    <scope>IDENTIFICATION</scope>
    <source>
        <strain evidence="16">DF5081</strain>
    </source>
</reference>
<dbReference type="GO" id="GO:0006265">
    <property type="term" value="P:DNA topological change"/>
    <property type="evidence" value="ECO:0007669"/>
    <property type="project" value="EnsemblMetazoa"/>
</dbReference>
<dbReference type="Pfam" id="PF01751">
    <property type="entry name" value="Toprim"/>
    <property type="match status" value="1"/>
</dbReference>
<keyword evidence="17" id="KW-1185">Reference proteome</keyword>
<dbReference type="SMART" id="SM00436">
    <property type="entry name" value="TOP1Bc"/>
    <property type="match status" value="1"/>
</dbReference>
<evidence type="ECO:0000256" key="8">
    <source>
        <dbReference type="ARBA" id="ARBA00023125"/>
    </source>
</evidence>
<evidence type="ECO:0000259" key="15">
    <source>
        <dbReference type="PROSITE" id="PS52039"/>
    </source>
</evidence>
<dbReference type="InterPro" id="IPR006171">
    <property type="entry name" value="TOPRIM_dom"/>
</dbReference>
<evidence type="ECO:0000256" key="12">
    <source>
        <dbReference type="SAM" id="MobiDB-lite"/>
    </source>
</evidence>
<evidence type="ECO:0000256" key="4">
    <source>
        <dbReference type="ARBA" id="ARBA00022723"/>
    </source>
</evidence>
<proteinExistence type="inferred from homology"/>
<evidence type="ECO:0000256" key="11">
    <source>
        <dbReference type="RuleBase" id="RU362092"/>
    </source>
</evidence>
<evidence type="ECO:0000256" key="2">
    <source>
        <dbReference type="ARBA" id="ARBA00009446"/>
    </source>
</evidence>
<dbReference type="InterPro" id="IPR034144">
    <property type="entry name" value="TOPRIM_TopoIII"/>
</dbReference>
<keyword evidence="7 11" id="KW-0799">Topoisomerase</keyword>
<dbReference type="InterPro" id="IPR013826">
    <property type="entry name" value="Topo_IA_cen_sub3"/>
</dbReference>
<dbReference type="SUPFAM" id="SSF56712">
    <property type="entry name" value="Prokaryotic type I DNA topoisomerase"/>
    <property type="match status" value="1"/>
</dbReference>
<dbReference type="AlphaFoldDB" id="A0A8R1DWQ0"/>
<accession>A0A8R1DWQ0</accession>
<protein>
    <recommendedName>
        <fullName evidence="3 11">DNA topoisomerase</fullName>
        <ecNumber evidence="3 11">5.6.2.1</ecNumber>
    </recommendedName>
</protein>
<dbReference type="OMA" id="MELAMGD"/>
<keyword evidence="6" id="KW-0862">Zinc</keyword>
<dbReference type="GO" id="GO:0006310">
    <property type="term" value="P:DNA recombination"/>
    <property type="evidence" value="ECO:0007669"/>
    <property type="project" value="TreeGrafter"/>
</dbReference>
<comment type="function">
    <text evidence="11">Introduces a single-strand break via transesterification at a target site in duplex DNA. Releases the supercoiling and torsional tension of DNA introduced during the DNA replication and transcription by transiently cleaving and rejoining one strand of the DNA duplex. The scissile phosphodiester is attacked by the catalytic tyrosine of the enzyme, resulting in the formation of a DNA-(5'-phosphotyrosyl)-enzyme intermediate and the expulsion of a 3'-OH DNA strand.</text>
</comment>
<dbReference type="InterPro" id="IPR013825">
    <property type="entry name" value="Topo_IA_cen_sub2"/>
</dbReference>
<keyword evidence="8 11" id="KW-0238">DNA-binding</keyword>
<dbReference type="PROSITE" id="PS52039">
    <property type="entry name" value="TOPO_IA_2"/>
    <property type="match status" value="1"/>
</dbReference>
<dbReference type="InterPro" id="IPR023406">
    <property type="entry name" value="Topo_IA_AS"/>
</dbReference>
<feature type="domain" description="Toprim" evidence="13">
    <location>
        <begin position="3"/>
        <end position="147"/>
    </location>
</feature>
<dbReference type="InterPro" id="IPR003601">
    <property type="entry name" value="Topo_IA_2"/>
</dbReference>
<dbReference type="PANTHER" id="PTHR11390:SF21">
    <property type="entry name" value="DNA TOPOISOMERASE 3-ALPHA"/>
    <property type="match status" value="1"/>
</dbReference>
<dbReference type="SMART" id="SM00493">
    <property type="entry name" value="TOPRIM"/>
    <property type="match status" value="1"/>
</dbReference>
<feature type="compositionally biased region" description="Gly residues" evidence="12">
    <location>
        <begin position="636"/>
        <end position="649"/>
    </location>
</feature>
<dbReference type="InterPro" id="IPR013497">
    <property type="entry name" value="Topo_IA_cen"/>
</dbReference>
<evidence type="ECO:0000256" key="5">
    <source>
        <dbReference type="ARBA" id="ARBA00022771"/>
    </source>
</evidence>
<evidence type="ECO:0000256" key="3">
    <source>
        <dbReference type="ARBA" id="ARBA00012891"/>
    </source>
</evidence>
<feature type="compositionally biased region" description="Gly residues" evidence="12">
    <location>
        <begin position="614"/>
        <end position="629"/>
    </location>
</feature>
<sequence length="776" mass="86804">MKRALFVAEKNDVAKGVAAILSNGSANRKEGRSKFNKIYTLTTELFGQRAAVSVTSVSGHLMNWQFHENMANWQTVPMVDLFEAPVRHVVTPDMKLIERTLREQAQQHDLLVVWTDCDREGEAIGAEIVKVCRESNRRLDIFRARFSEITKVAITRAAQNLIRLDDRTVAAVDCRSELDLRIGSAFTRLQTLHLRNRFRDLLGSSDVNKVISYGSCQFPTLGFVTDRYKAIENFVSEQFWKLLVEHTRDGHKVDFLWARNRVFDHDTALVLHEDAKEAKEGVVEQVTKKPKSKWRPQALDTVELEKLGISKLRMSAKRTMQVAENLYSKGYISYPRTETNKFPAGLNLTPLVEQQTNSSIWGDFAAEVLQNGVHPRNGKKSDEAHPPIHPLTFVDRSQLQGDDWKVYELVVRHFLACVSMDAQGEETVVNLRVGNERFHASGLRIRDMGYLRVYVYEKWGNRLLPGYTEGEKLTDFQLKITDGRTQPPDLLTEADLIALMDKYGIGTDATHAEHIEKIKTREYINVKNDGKLLPSFLGLALVDGYDDMGFAMSKPDLRANLEIRLKEICEGRRQKQEVLDEQVGKYKAIFVESERKIDVLSQSLQRYLDRNGQNGPGGGPGFGHGGGGGGPPPPRGGGGRPNQPRGGGAPKPPPKPRGRPKKAASEDVVVIGDDNDRQGGGQAEDGMIVSLSEVFGSMTNPNPTRKPRAPRKSSTAANKAPRAPANDEEEVLCQCSPPQVSVIKVVQKEGPNKGKKFYTCSLPYGSDEKCNFFKWV</sequence>
<evidence type="ECO:0000256" key="6">
    <source>
        <dbReference type="ARBA" id="ARBA00022833"/>
    </source>
</evidence>
<comment type="catalytic activity">
    <reaction evidence="1 11">
        <text>ATP-independent breakage of single-stranded DNA, followed by passage and rejoining.</text>
        <dbReference type="EC" id="5.6.2.1"/>
    </reaction>
</comment>
<feature type="domain" description="Topo IA-type catalytic" evidence="15">
    <location>
        <begin position="165"/>
        <end position="590"/>
    </location>
</feature>
<evidence type="ECO:0000256" key="1">
    <source>
        <dbReference type="ARBA" id="ARBA00000213"/>
    </source>
</evidence>
<dbReference type="Gene3D" id="2.70.20.10">
    <property type="entry name" value="Topoisomerase I, domain 3"/>
    <property type="match status" value="1"/>
</dbReference>
<dbReference type="Pfam" id="PF06839">
    <property type="entry name" value="Zn_ribbon_GRF"/>
    <property type="match status" value="1"/>
</dbReference>
<feature type="domain" description="GRF-type" evidence="14">
    <location>
        <begin position="733"/>
        <end position="776"/>
    </location>
</feature>
<dbReference type="InterPro" id="IPR000380">
    <property type="entry name" value="Topo_IA"/>
</dbReference>
<dbReference type="PANTHER" id="PTHR11390">
    <property type="entry name" value="PROKARYOTIC DNA TOPOISOMERASE"/>
    <property type="match status" value="1"/>
</dbReference>
<dbReference type="PRINTS" id="PR00417">
    <property type="entry name" value="PRTPISMRASEI"/>
</dbReference>
<dbReference type="InterPro" id="IPR010666">
    <property type="entry name" value="Znf_GRF"/>
</dbReference>
<evidence type="ECO:0000259" key="13">
    <source>
        <dbReference type="PROSITE" id="PS50880"/>
    </source>
</evidence>
<organism evidence="16 17">
    <name type="scientific">Caenorhabditis japonica</name>
    <dbReference type="NCBI Taxonomy" id="281687"/>
    <lineage>
        <taxon>Eukaryota</taxon>
        <taxon>Metazoa</taxon>
        <taxon>Ecdysozoa</taxon>
        <taxon>Nematoda</taxon>
        <taxon>Chromadorea</taxon>
        <taxon>Rhabditida</taxon>
        <taxon>Rhabditina</taxon>
        <taxon>Rhabditomorpha</taxon>
        <taxon>Rhabditoidea</taxon>
        <taxon>Rhabditidae</taxon>
        <taxon>Peloderinae</taxon>
        <taxon>Caenorhabditis</taxon>
    </lineage>
</organism>
<reference evidence="17" key="1">
    <citation type="submission" date="2010-08" db="EMBL/GenBank/DDBJ databases">
        <authorList>
            <consortium name="Caenorhabditis japonica Sequencing Consortium"/>
            <person name="Wilson R.K."/>
        </authorList>
    </citation>
    <scope>NUCLEOTIDE SEQUENCE [LARGE SCALE GENOMIC DNA]</scope>
    <source>
        <strain evidence="17">DF5081</strain>
    </source>
</reference>
<dbReference type="Gene3D" id="3.40.50.140">
    <property type="match status" value="1"/>
</dbReference>